<protein>
    <recommendedName>
        <fullName evidence="6">DRBM domain-containing protein</fullName>
    </recommendedName>
</protein>
<proteinExistence type="predicted"/>
<dbReference type="PANTHER" id="PTHR33913">
    <property type="entry name" value="ALEURONE LAYER MORPHOGENESIS PROTEIN"/>
    <property type="match status" value="1"/>
</dbReference>
<evidence type="ECO:0000259" key="3">
    <source>
        <dbReference type="Pfam" id="PF25502"/>
    </source>
</evidence>
<accession>A0ABD3BY79</accession>
<organism evidence="4 5">
    <name type="scientific">Castilleja foliolosa</name>
    <dbReference type="NCBI Taxonomy" id="1961234"/>
    <lineage>
        <taxon>Eukaryota</taxon>
        <taxon>Viridiplantae</taxon>
        <taxon>Streptophyta</taxon>
        <taxon>Embryophyta</taxon>
        <taxon>Tracheophyta</taxon>
        <taxon>Spermatophyta</taxon>
        <taxon>Magnoliopsida</taxon>
        <taxon>eudicotyledons</taxon>
        <taxon>Gunneridae</taxon>
        <taxon>Pentapetalae</taxon>
        <taxon>asterids</taxon>
        <taxon>lamiids</taxon>
        <taxon>Lamiales</taxon>
        <taxon>Orobanchaceae</taxon>
        <taxon>Pedicularideae</taxon>
        <taxon>Castillejinae</taxon>
        <taxon>Castilleja</taxon>
    </lineage>
</organism>
<dbReference type="InterPro" id="IPR057237">
    <property type="entry name" value="DUF7915"/>
</dbReference>
<dbReference type="SUPFAM" id="SSF54768">
    <property type="entry name" value="dsRNA-binding domain-like"/>
    <property type="match status" value="1"/>
</dbReference>
<dbReference type="Pfam" id="PF25500">
    <property type="entry name" value="DUF7913"/>
    <property type="match status" value="1"/>
</dbReference>
<gene>
    <name evidence="4" type="ORF">CASFOL_033633</name>
</gene>
<keyword evidence="5" id="KW-1185">Reference proteome</keyword>
<evidence type="ECO:0000256" key="1">
    <source>
        <dbReference type="SAM" id="MobiDB-lite"/>
    </source>
</evidence>
<dbReference type="PANTHER" id="PTHR33913:SF1">
    <property type="entry name" value="DRBM DOMAIN-CONTAINING PROTEIN"/>
    <property type="match status" value="1"/>
</dbReference>
<dbReference type="Pfam" id="PF25502">
    <property type="entry name" value="DUF7915"/>
    <property type="match status" value="1"/>
</dbReference>
<dbReference type="InterPro" id="IPR057235">
    <property type="entry name" value="DUF7913"/>
</dbReference>
<feature type="region of interest" description="Disordered" evidence="1">
    <location>
        <begin position="333"/>
        <end position="364"/>
    </location>
</feature>
<comment type="caution">
    <text evidence="4">The sequence shown here is derived from an EMBL/GenBank/DDBJ whole genome shotgun (WGS) entry which is preliminary data.</text>
</comment>
<reference evidence="5" key="1">
    <citation type="journal article" date="2024" name="IScience">
        <title>Strigolactones Initiate the Formation of Haustorium-like Structures in Castilleja.</title>
        <authorList>
            <person name="Buerger M."/>
            <person name="Peterson D."/>
            <person name="Chory J."/>
        </authorList>
    </citation>
    <scope>NUCLEOTIDE SEQUENCE [LARGE SCALE GENOMIC DNA]</scope>
</reference>
<feature type="domain" description="DUF7915" evidence="3">
    <location>
        <begin position="174"/>
        <end position="307"/>
    </location>
</feature>
<evidence type="ECO:0008006" key="6">
    <source>
        <dbReference type="Google" id="ProtNLM"/>
    </source>
</evidence>
<evidence type="ECO:0000313" key="4">
    <source>
        <dbReference type="EMBL" id="KAL3622222.1"/>
    </source>
</evidence>
<evidence type="ECO:0000259" key="2">
    <source>
        <dbReference type="Pfam" id="PF25500"/>
    </source>
</evidence>
<sequence length="630" mass="70771">MALSGSKSESEKSAVNWEVGPTEDVVQALLETLVDPVLPFTVSINDPHFIDAQNSVAKQMHAVVLLYNYYHRNQKPDLEFLDFVSFCKLALSQRPSLAVFMNIPNEVESTEANVDVNCHLSVTEKAVKDACDIAMTLDASDDVSVLKGWEIHKVAVLLVDSKKENCLLQFGAVTEGVWSLFECDVNRGAFAEGKVGMKRKISRDDSMFLQIAFDTVKGISGNDRSVLEVLESHSAYSLSRKKSAVRFYMMQCRKPFNTDQTVPLKFLVEILRGPIANKYNDSWMTTEFVEYYQMLPYVGFISSWLSRKNLCSTKSGEKESSQIKTDALPISEPRKHLPIKGPSQTTEANENVMKKRNKRSEVPVREEDKNVNLEIFDNDDFEYLKGSLSGNTKETQSMVELITKSHEDTNKKLNPKNVVYNRTRETSSPSHHSVSFKKKNAENQSGVAVKENPLQLVQFEASHDNNNIEIQNKRDSEDLKNALAVLCRKRQELCSQMYTNDDTLALYEDCIERLRDGGDVVLARQCIKSIISGNDEFFPKNETEPRTGSSGIFLPGLSSCQDLENVCATNNWRLPSYLVEPSDGKFLSNVVVASKSFELSLKGGLENGPREARESAAAQMIAKLRQHFFG</sequence>
<evidence type="ECO:0000313" key="5">
    <source>
        <dbReference type="Proteomes" id="UP001632038"/>
    </source>
</evidence>
<dbReference type="EMBL" id="JAVIJP010000060">
    <property type="protein sequence ID" value="KAL3622222.1"/>
    <property type="molecule type" value="Genomic_DNA"/>
</dbReference>
<dbReference type="AlphaFoldDB" id="A0ABD3BY79"/>
<dbReference type="Proteomes" id="UP001632038">
    <property type="component" value="Unassembled WGS sequence"/>
</dbReference>
<name>A0ABD3BY79_9LAMI</name>
<feature type="domain" description="DUF7913" evidence="2">
    <location>
        <begin position="18"/>
        <end position="138"/>
    </location>
</feature>